<accession>A0A1G7ZMJ8</accession>
<dbReference type="InterPro" id="IPR000847">
    <property type="entry name" value="LysR_HTH_N"/>
</dbReference>
<dbReference type="STRING" id="29435.SAMN05216588_102405"/>
<feature type="domain" description="HTH lysR-type" evidence="5">
    <location>
        <begin position="5"/>
        <end position="62"/>
    </location>
</feature>
<sequence length="295" mass="32779">MRRLLPLSALRAFEAAARHGSFKQAAHELAVTPTAISHRIRTLEEHTGLELFVRSVRQVTLTEAGATLFPVLRQGFDAFEAVLQQLTQPTRRKRVIITATNAFTAKWLVPRLSRLHTLHPDIDLQIHASDQAALLSGQAFDIALRYGRGPYPGFNAEPLFTDDYAPVVNPLLRVSEVSSLRSVPLIHFAWTRDSPDNPTWQRWLAHAGLQGMPLQGHLHYSDEGHAIQAVVAGQGIALLSLALVAEELAAGYLVQPFGPAISGYTYHLLTRADRQPEPSVQNVLTWLRQEFEACR</sequence>
<dbReference type="InterPro" id="IPR036388">
    <property type="entry name" value="WH-like_DNA-bd_sf"/>
</dbReference>
<reference evidence="6 7" key="1">
    <citation type="submission" date="2016-10" db="EMBL/GenBank/DDBJ databases">
        <authorList>
            <person name="de Groot N.N."/>
        </authorList>
    </citation>
    <scope>NUCLEOTIDE SEQUENCE [LARGE SCALE GENOMIC DNA]</scope>
    <source>
        <strain evidence="6 7">LMG 18387</strain>
    </source>
</reference>
<name>A0A1G7ZMJ8_9GAMM</name>
<dbReference type="PANTHER" id="PTHR30537:SF26">
    <property type="entry name" value="GLYCINE CLEAVAGE SYSTEM TRANSCRIPTIONAL ACTIVATOR"/>
    <property type="match status" value="1"/>
</dbReference>
<evidence type="ECO:0000313" key="6">
    <source>
        <dbReference type="EMBL" id="SDH09894.1"/>
    </source>
</evidence>
<dbReference type="SUPFAM" id="SSF46785">
    <property type="entry name" value="Winged helix' DNA-binding domain"/>
    <property type="match status" value="1"/>
</dbReference>
<keyword evidence="3" id="KW-0238">DNA-binding</keyword>
<evidence type="ECO:0000256" key="2">
    <source>
        <dbReference type="ARBA" id="ARBA00023015"/>
    </source>
</evidence>
<evidence type="ECO:0000256" key="3">
    <source>
        <dbReference type="ARBA" id="ARBA00023125"/>
    </source>
</evidence>
<dbReference type="GO" id="GO:0043565">
    <property type="term" value="F:sequence-specific DNA binding"/>
    <property type="evidence" value="ECO:0007669"/>
    <property type="project" value="TreeGrafter"/>
</dbReference>
<dbReference type="PANTHER" id="PTHR30537">
    <property type="entry name" value="HTH-TYPE TRANSCRIPTIONAL REGULATOR"/>
    <property type="match status" value="1"/>
</dbReference>
<evidence type="ECO:0000259" key="5">
    <source>
        <dbReference type="PROSITE" id="PS50931"/>
    </source>
</evidence>
<dbReference type="InterPro" id="IPR058163">
    <property type="entry name" value="LysR-type_TF_proteobact-type"/>
</dbReference>
<dbReference type="InterPro" id="IPR036390">
    <property type="entry name" value="WH_DNA-bd_sf"/>
</dbReference>
<dbReference type="Proteomes" id="UP000198606">
    <property type="component" value="Unassembled WGS sequence"/>
</dbReference>
<dbReference type="SUPFAM" id="SSF53850">
    <property type="entry name" value="Periplasmic binding protein-like II"/>
    <property type="match status" value="1"/>
</dbReference>
<evidence type="ECO:0000256" key="4">
    <source>
        <dbReference type="ARBA" id="ARBA00023163"/>
    </source>
</evidence>
<dbReference type="CDD" id="cd08432">
    <property type="entry name" value="PBP2_GcdR_TrpI_HvrB_AmpR_like"/>
    <property type="match status" value="1"/>
</dbReference>
<comment type="similarity">
    <text evidence="1">Belongs to the LysR transcriptional regulatory family.</text>
</comment>
<dbReference type="GO" id="GO:0006351">
    <property type="term" value="P:DNA-templated transcription"/>
    <property type="evidence" value="ECO:0007669"/>
    <property type="project" value="TreeGrafter"/>
</dbReference>
<dbReference type="InterPro" id="IPR005119">
    <property type="entry name" value="LysR_subst-bd"/>
</dbReference>
<keyword evidence="4" id="KW-0804">Transcription</keyword>
<dbReference type="GO" id="GO:0003700">
    <property type="term" value="F:DNA-binding transcription factor activity"/>
    <property type="evidence" value="ECO:0007669"/>
    <property type="project" value="InterPro"/>
</dbReference>
<evidence type="ECO:0000313" key="7">
    <source>
        <dbReference type="Proteomes" id="UP000198606"/>
    </source>
</evidence>
<organism evidence="6 7">
    <name type="scientific">Phytopseudomonas flavescens</name>
    <dbReference type="NCBI Taxonomy" id="29435"/>
    <lineage>
        <taxon>Bacteria</taxon>
        <taxon>Pseudomonadati</taxon>
        <taxon>Pseudomonadota</taxon>
        <taxon>Gammaproteobacteria</taxon>
        <taxon>Pseudomonadales</taxon>
        <taxon>Pseudomonadaceae</taxon>
        <taxon>Phytopseudomonas</taxon>
    </lineage>
</organism>
<dbReference type="Gene3D" id="3.40.190.10">
    <property type="entry name" value="Periplasmic binding protein-like II"/>
    <property type="match status" value="2"/>
</dbReference>
<dbReference type="PROSITE" id="PS50931">
    <property type="entry name" value="HTH_LYSR"/>
    <property type="match status" value="1"/>
</dbReference>
<dbReference type="RefSeq" id="WP_084303130.1">
    <property type="nucleotide sequence ID" value="NZ_FNDG01000002.1"/>
</dbReference>
<gene>
    <name evidence="6" type="ORF">SAMN05216588_102405</name>
</gene>
<keyword evidence="2" id="KW-0805">Transcription regulation</keyword>
<dbReference type="Gene3D" id="1.10.10.10">
    <property type="entry name" value="Winged helix-like DNA-binding domain superfamily/Winged helix DNA-binding domain"/>
    <property type="match status" value="1"/>
</dbReference>
<protein>
    <submittedName>
        <fullName evidence="6">LysR family transcriptional regulator, glycine cleavage system transcriptional activator</fullName>
    </submittedName>
</protein>
<dbReference type="GO" id="GO:0009891">
    <property type="term" value="P:positive regulation of biosynthetic process"/>
    <property type="evidence" value="ECO:0007669"/>
    <property type="project" value="UniProtKB-ARBA"/>
</dbReference>
<dbReference type="Pfam" id="PF03466">
    <property type="entry name" value="LysR_substrate"/>
    <property type="match status" value="1"/>
</dbReference>
<evidence type="ECO:0000256" key="1">
    <source>
        <dbReference type="ARBA" id="ARBA00009437"/>
    </source>
</evidence>
<dbReference type="PRINTS" id="PR00039">
    <property type="entry name" value="HTHLYSR"/>
</dbReference>
<dbReference type="EMBL" id="FNDG01000002">
    <property type="protein sequence ID" value="SDH09894.1"/>
    <property type="molecule type" value="Genomic_DNA"/>
</dbReference>
<dbReference type="FunFam" id="1.10.10.10:FF:000038">
    <property type="entry name" value="Glycine cleavage system transcriptional activator"/>
    <property type="match status" value="1"/>
</dbReference>
<dbReference type="Pfam" id="PF00126">
    <property type="entry name" value="HTH_1"/>
    <property type="match status" value="1"/>
</dbReference>
<dbReference type="AlphaFoldDB" id="A0A1G7ZMJ8"/>
<proteinExistence type="inferred from homology"/>